<dbReference type="EC" id="2.7.13.3" evidence="3"/>
<dbReference type="SUPFAM" id="SSF47384">
    <property type="entry name" value="Homodimeric domain of signal transducing histidine kinase"/>
    <property type="match status" value="1"/>
</dbReference>
<accession>A0A935UFY9</accession>
<keyword evidence="5" id="KW-0597">Phosphoprotein</keyword>
<evidence type="ECO:0000313" key="15">
    <source>
        <dbReference type="EMBL" id="MBK7673883.1"/>
    </source>
</evidence>
<evidence type="ECO:0000256" key="4">
    <source>
        <dbReference type="ARBA" id="ARBA00022475"/>
    </source>
</evidence>
<dbReference type="Pfam" id="PF00672">
    <property type="entry name" value="HAMP"/>
    <property type="match status" value="1"/>
</dbReference>
<evidence type="ECO:0000259" key="14">
    <source>
        <dbReference type="PROSITE" id="PS50885"/>
    </source>
</evidence>
<evidence type="ECO:0000256" key="5">
    <source>
        <dbReference type="ARBA" id="ARBA00022553"/>
    </source>
</evidence>
<evidence type="ECO:0000256" key="2">
    <source>
        <dbReference type="ARBA" id="ARBA00004651"/>
    </source>
</evidence>
<dbReference type="SMART" id="SM00388">
    <property type="entry name" value="HisKA"/>
    <property type="match status" value="1"/>
</dbReference>
<evidence type="ECO:0000256" key="13">
    <source>
        <dbReference type="SAM" id="Phobius"/>
    </source>
</evidence>
<keyword evidence="8" id="KW-0547">Nucleotide-binding</keyword>
<dbReference type="Gene3D" id="6.10.340.10">
    <property type="match status" value="1"/>
</dbReference>
<dbReference type="InterPro" id="IPR003660">
    <property type="entry name" value="HAMP_dom"/>
</dbReference>
<dbReference type="CDD" id="cd00082">
    <property type="entry name" value="HisKA"/>
    <property type="match status" value="1"/>
</dbReference>
<keyword evidence="10" id="KW-0067">ATP-binding</keyword>
<dbReference type="InterPro" id="IPR003661">
    <property type="entry name" value="HisK_dim/P_dom"/>
</dbReference>
<evidence type="ECO:0000256" key="10">
    <source>
        <dbReference type="ARBA" id="ARBA00022840"/>
    </source>
</evidence>
<dbReference type="PROSITE" id="PS50885">
    <property type="entry name" value="HAMP"/>
    <property type="match status" value="1"/>
</dbReference>
<dbReference type="SUPFAM" id="SSF158472">
    <property type="entry name" value="HAMP domain-like"/>
    <property type="match status" value="1"/>
</dbReference>
<dbReference type="GO" id="GO:0005886">
    <property type="term" value="C:plasma membrane"/>
    <property type="evidence" value="ECO:0007669"/>
    <property type="project" value="UniProtKB-SubCell"/>
</dbReference>
<dbReference type="CDD" id="cd06225">
    <property type="entry name" value="HAMP"/>
    <property type="match status" value="1"/>
</dbReference>
<evidence type="ECO:0000256" key="12">
    <source>
        <dbReference type="ARBA" id="ARBA00023136"/>
    </source>
</evidence>
<evidence type="ECO:0000256" key="3">
    <source>
        <dbReference type="ARBA" id="ARBA00012438"/>
    </source>
</evidence>
<keyword evidence="4" id="KW-1003">Cell membrane</keyword>
<keyword evidence="12 13" id="KW-0472">Membrane</keyword>
<keyword evidence="9" id="KW-0418">Kinase</keyword>
<evidence type="ECO:0000313" key="16">
    <source>
        <dbReference type="Proteomes" id="UP000697998"/>
    </source>
</evidence>
<protein>
    <recommendedName>
        <fullName evidence="3">histidine kinase</fullName>
        <ecNumber evidence="3">2.7.13.3</ecNumber>
    </recommendedName>
</protein>
<comment type="subcellular location">
    <subcellularLocation>
        <location evidence="2">Cell membrane</location>
        <topology evidence="2">Multi-pass membrane protein</topology>
    </subcellularLocation>
</comment>
<gene>
    <name evidence="15" type="ORF">IPJ27_03465</name>
</gene>
<keyword evidence="11 13" id="KW-1133">Transmembrane helix</keyword>
<dbReference type="FunFam" id="1.10.287.130:FF:000003">
    <property type="entry name" value="Histidine kinase"/>
    <property type="match status" value="1"/>
</dbReference>
<reference evidence="15 16" key="1">
    <citation type="submission" date="2020-10" db="EMBL/GenBank/DDBJ databases">
        <title>Connecting structure to function with the recovery of over 1000 high-quality activated sludge metagenome-assembled genomes encoding full-length rRNA genes using long-read sequencing.</title>
        <authorList>
            <person name="Singleton C.M."/>
            <person name="Petriglieri F."/>
            <person name="Kristensen J.M."/>
            <person name="Kirkegaard R.H."/>
            <person name="Michaelsen T.Y."/>
            <person name="Andersen M.H."/>
            <person name="Karst S.M."/>
            <person name="Dueholm M.S."/>
            <person name="Nielsen P.H."/>
            <person name="Albertsen M."/>
        </authorList>
    </citation>
    <scope>NUCLEOTIDE SEQUENCE [LARGE SCALE GENOMIC DNA]</scope>
    <source>
        <strain evidence="15">EsbW_18-Q3-R4-48_BATAC.285</strain>
    </source>
</reference>
<dbReference type="Gene3D" id="1.10.287.130">
    <property type="match status" value="1"/>
</dbReference>
<dbReference type="PANTHER" id="PTHR45339">
    <property type="entry name" value="HYBRID SIGNAL TRANSDUCTION HISTIDINE KINASE J"/>
    <property type="match status" value="1"/>
</dbReference>
<dbReference type="GO" id="GO:0000155">
    <property type="term" value="F:phosphorelay sensor kinase activity"/>
    <property type="evidence" value="ECO:0007669"/>
    <property type="project" value="InterPro"/>
</dbReference>
<organism evidence="15 16">
    <name type="scientific">Candidatus Accumulibacter proximus</name>
    <dbReference type="NCBI Taxonomy" id="2954385"/>
    <lineage>
        <taxon>Bacteria</taxon>
        <taxon>Pseudomonadati</taxon>
        <taxon>Pseudomonadota</taxon>
        <taxon>Betaproteobacteria</taxon>
        <taxon>Candidatus Accumulibacter</taxon>
    </lineage>
</organism>
<keyword evidence="7 13" id="KW-0812">Transmembrane</keyword>
<dbReference type="PANTHER" id="PTHR45339:SF6">
    <property type="entry name" value="SENSORY HISTIDINE PROTEIN KINASE"/>
    <property type="match status" value="1"/>
</dbReference>
<feature type="transmembrane region" description="Helical" evidence="13">
    <location>
        <begin position="128"/>
        <end position="150"/>
    </location>
</feature>
<evidence type="ECO:0000256" key="11">
    <source>
        <dbReference type="ARBA" id="ARBA00022989"/>
    </source>
</evidence>
<dbReference type="InterPro" id="IPR036097">
    <property type="entry name" value="HisK_dim/P_sf"/>
</dbReference>
<evidence type="ECO:0000256" key="9">
    <source>
        <dbReference type="ARBA" id="ARBA00022777"/>
    </source>
</evidence>
<evidence type="ECO:0000256" key="1">
    <source>
        <dbReference type="ARBA" id="ARBA00000085"/>
    </source>
</evidence>
<dbReference type="GO" id="GO:0005524">
    <property type="term" value="F:ATP binding"/>
    <property type="evidence" value="ECO:0007669"/>
    <property type="project" value="UniProtKB-KW"/>
</dbReference>
<name>A0A935UFY9_9PROT</name>
<evidence type="ECO:0000256" key="8">
    <source>
        <dbReference type="ARBA" id="ARBA00022741"/>
    </source>
</evidence>
<dbReference type="Pfam" id="PF00512">
    <property type="entry name" value="HisKA"/>
    <property type="match status" value="1"/>
</dbReference>
<evidence type="ECO:0000256" key="7">
    <source>
        <dbReference type="ARBA" id="ARBA00022692"/>
    </source>
</evidence>
<comment type="caution">
    <text evidence="15">The sequence shown here is derived from an EMBL/GenBank/DDBJ whole genome shotgun (WGS) entry which is preliminary data.</text>
</comment>
<dbReference type="EMBL" id="JADJMH010000001">
    <property type="protein sequence ID" value="MBK7673883.1"/>
    <property type="molecule type" value="Genomic_DNA"/>
</dbReference>
<feature type="domain" description="HAMP" evidence="14">
    <location>
        <begin position="153"/>
        <end position="206"/>
    </location>
</feature>
<dbReference type="Proteomes" id="UP000697998">
    <property type="component" value="Unassembled WGS sequence"/>
</dbReference>
<comment type="catalytic activity">
    <reaction evidence="1">
        <text>ATP + protein L-histidine = ADP + protein N-phospho-L-histidine.</text>
        <dbReference type="EC" id="2.7.13.3"/>
    </reaction>
</comment>
<sequence>MAAAAAEASINLQLTLRAIDEIVLTQGTIPATELARKSMRDFGTAFPRLIAATPDADLRAQLERDLEPRWKEFGRKAEAFSRIRGLTTEDDEAMVVFGNLIAEGNRLGADIERWRAGASEAAATKLRLLAGVAVATTSLLVLALLALFLWTYRGIVTPISGLVGVMDKVAKDGDYTARVPIESSDEIGQLAMGFNAMLKHVDDRDRHLEVQAVELRQAKDLAEAASRAKSEFLATMSHEIRTPMNGILGMSELLRHTALSAEQRRFADAVHQSGEHLLSIINDVLDFSRSKPASCRSKTSIST</sequence>
<proteinExistence type="predicted"/>
<dbReference type="AlphaFoldDB" id="A0A935UFY9"/>
<keyword evidence="6" id="KW-0808">Transferase</keyword>
<dbReference type="SMART" id="SM00304">
    <property type="entry name" value="HAMP"/>
    <property type="match status" value="1"/>
</dbReference>
<evidence type="ECO:0000256" key="6">
    <source>
        <dbReference type="ARBA" id="ARBA00022679"/>
    </source>
</evidence>